<dbReference type="InterPro" id="IPR036179">
    <property type="entry name" value="Ig-like_dom_sf"/>
</dbReference>
<sequence length="163" mass="18169">MFNTKGYCSTVVLVEECGTLRALNTDHINPGDDVRLEFSNIIGQNTGLVRWWKNRTVKLNTNLPRFSIVVQHGRVTLTIRNVTAEDNGRYTAELGSIQCKPPRDVLVTVKEPKVLTTIPQFPDNVTIPELDCANCLVGTVGVYNNVECIVFGISEKNMIYEAV</sequence>
<organism evidence="2 3">
    <name type="scientific">Mya arenaria</name>
    <name type="common">Soft-shell clam</name>
    <dbReference type="NCBI Taxonomy" id="6604"/>
    <lineage>
        <taxon>Eukaryota</taxon>
        <taxon>Metazoa</taxon>
        <taxon>Spiralia</taxon>
        <taxon>Lophotrochozoa</taxon>
        <taxon>Mollusca</taxon>
        <taxon>Bivalvia</taxon>
        <taxon>Autobranchia</taxon>
        <taxon>Heteroconchia</taxon>
        <taxon>Euheterodonta</taxon>
        <taxon>Imparidentia</taxon>
        <taxon>Neoheterodontei</taxon>
        <taxon>Myida</taxon>
        <taxon>Myoidea</taxon>
        <taxon>Myidae</taxon>
        <taxon>Mya</taxon>
    </lineage>
</organism>
<reference evidence="2" key="1">
    <citation type="submission" date="2022-11" db="EMBL/GenBank/DDBJ databases">
        <title>Centuries of genome instability and evolution in soft-shell clam transmissible cancer (bioRxiv).</title>
        <authorList>
            <person name="Hart S.F.M."/>
            <person name="Yonemitsu M.A."/>
            <person name="Giersch R.M."/>
            <person name="Beal B.F."/>
            <person name="Arriagada G."/>
            <person name="Davis B.W."/>
            <person name="Ostrander E.A."/>
            <person name="Goff S.P."/>
            <person name="Metzger M.J."/>
        </authorList>
    </citation>
    <scope>NUCLEOTIDE SEQUENCE</scope>
    <source>
        <strain evidence="2">MELC-2E11</strain>
        <tissue evidence="2">Siphon/mantle</tissue>
    </source>
</reference>
<dbReference type="EMBL" id="CP111016">
    <property type="protein sequence ID" value="WAR04911.1"/>
    <property type="molecule type" value="Genomic_DNA"/>
</dbReference>
<evidence type="ECO:0000313" key="3">
    <source>
        <dbReference type="Proteomes" id="UP001164746"/>
    </source>
</evidence>
<dbReference type="InterPro" id="IPR013098">
    <property type="entry name" value="Ig_I-set"/>
</dbReference>
<evidence type="ECO:0000313" key="2">
    <source>
        <dbReference type="EMBL" id="WAR04911.1"/>
    </source>
</evidence>
<name>A0ABY7E7L1_MYAAR</name>
<gene>
    <name evidence="2" type="ORF">MAR_020280</name>
</gene>
<dbReference type="Pfam" id="PF07679">
    <property type="entry name" value="I-set"/>
    <property type="match status" value="1"/>
</dbReference>
<accession>A0ABY7E7L1</accession>
<feature type="domain" description="Immunoglobulin I-set" evidence="1">
    <location>
        <begin position="27"/>
        <end position="92"/>
    </location>
</feature>
<proteinExistence type="predicted"/>
<protein>
    <recommendedName>
        <fullName evidence="1">Immunoglobulin I-set domain-containing protein</fullName>
    </recommendedName>
</protein>
<evidence type="ECO:0000259" key="1">
    <source>
        <dbReference type="Pfam" id="PF07679"/>
    </source>
</evidence>
<dbReference type="Proteomes" id="UP001164746">
    <property type="component" value="Chromosome 5"/>
</dbReference>
<dbReference type="InterPro" id="IPR013783">
    <property type="entry name" value="Ig-like_fold"/>
</dbReference>
<keyword evidence="3" id="KW-1185">Reference proteome</keyword>
<dbReference type="SUPFAM" id="SSF48726">
    <property type="entry name" value="Immunoglobulin"/>
    <property type="match status" value="1"/>
</dbReference>
<feature type="non-terminal residue" evidence="2">
    <location>
        <position position="163"/>
    </location>
</feature>
<dbReference type="Gene3D" id="2.60.40.10">
    <property type="entry name" value="Immunoglobulins"/>
    <property type="match status" value="1"/>
</dbReference>